<accession>A0A848L9Q8</accession>
<dbReference type="SMART" id="SM00860">
    <property type="entry name" value="SMI1_KNR4"/>
    <property type="match status" value="1"/>
</dbReference>
<dbReference type="InterPro" id="IPR037883">
    <property type="entry name" value="Knr4/Smi1-like_sf"/>
</dbReference>
<keyword evidence="3" id="KW-1185">Reference proteome</keyword>
<dbReference type="EMBL" id="JABBJJ010000047">
    <property type="protein sequence ID" value="NMO15770.1"/>
    <property type="molecule type" value="Genomic_DNA"/>
</dbReference>
<evidence type="ECO:0000259" key="1">
    <source>
        <dbReference type="SMART" id="SM00860"/>
    </source>
</evidence>
<organism evidence="2 3">
    <name type="scientific">Pyxidicoccus fallax</name>
    <dbReference type="NCBI Taxonomy" id="394095"/>
    <lineage>
        <taxon>Bacteria</taxon>
        <taxon>Pseudomonadati</taxon>
        <taxon>Myxococcota</taxon>
        <taxon>Myxococcia</taxon>
        <taxon>Myxococcales</taxon>
        <taxon>Cystobacterineae</taxon>
        <taxon>Myxococcaceae</taxon>
        <taxon>Pyxidicoccus</taxon>
    </lineage>
</organism>
<evidence type="ECO:0000313" key="2">
    <source>
        <dbReference type="EMBL" id="NMO15770.1"/>
    </source>
</evidence>
<sequence>MATLLRTSEGGPPLTDETLRSFERKYALVLPRTYREFLLATNGGRPERDLLKFEGPAGASPCRIHLFFGLNDPIESCRLDWNLEVFRERLSPHLLPIATTEGADLICLAVTGEQAGMLFYWDGYAREGERGLYFLAGDFPSLLSALHADELSPRIIRA</sequence>
<comment type="caution">
    <text evidence="2">The sequence shown here is derived from an EMBL/GenBank/DDBJ whole genome shotgun (WGS) entry which is preliminary data.</text>
</comment>
<protein>
    <submittedName>
        <fullName evidence="2">SMI1/KNR4 family protein</fullName>
    </submittedName>
</protein>
<name>A0A848L9Q8_9BACT</name>
<dbReference type="AlphaFoldDB" id="A0A848L9Q8"/>
<evidence type="ECO:0000313" key="3">
    <source>
        <dbReference type="Proteomes" id="UP000518300"/>
    </source>
</evidence>
<dbReference type="InterPro" id="IPR018958">
    <property type="entry name" value="Knr4/Smi1-like_dom"/>
</dbReference>
<dbReference type="Pfam" id="PF09346">
    <property type="entry name" value="SMI1_KNR4"/>
    <property type="match status" value="1"/>
</dbReference>
<dbReference type="SUPFAM" id="SSF160631">
    <property type="entry name" value="SMI1/KNR4-like"/>
    <property type="match status" value="1"/>
</dbReference>
<gene>
    <name evidence="2" type="ORF">HG543_13035</name>
</gene>
<dbReference type="RefSeq" id="WP_169345059.1">
    <property type="nucleotide sequence ID" value="NZ_JABBJJ010000047.1"/>
</dbReference>
<dbReference type="Proteomes" id="UP000518300">
    <property type="component" value="Unassembled WGS sequence"/>
</dbReference>
<feature type="domain" description="Knr4/Smi1-like" evidence="1">
    <location>
        <begin position="13"/>
        <end position="145"/>
    </location>
</feature>
<dbReference type="Gene3D" id="3.40.1580.10">
    <property type="entry name" value="SMI1/KNR4-like"/>
    <property type="match status" value="1"/>
</dbReference>
<reference evidence="2 3" key="1">
    <citation type="submission" date="2020-04" db="EMBL/GenBank/DDBJ databases">
        <title>Draft genome of Pyxidicoccus fallax type strain.</title>
        <authorList>
            <person name="Whitworth D.E."/>
        </authorList>
    </citation>
    <scope>NUCLEOTIDE SEQUENCE [LARGE SCALE GENOMIC DNA]</scope>
    <source>
        <strain evidence="2 3">DSM 14698</strain>
    </source>
</reference>
<proteinExistence type="predicted"/>